<comment type="catalytic activity">
    <reaction evidence="11">
        <text>a 1,2-diacyl-sn-glycero-3-phospho-L-serine + H(+) = a 1,2-diacyl-sn-glycero-3-phosphoethanolamine + CO2</text>
        <dbReference type="Rhea" id="RHEA:20828"/>
        <dbReference type="ChEBI" id="CHEBI:15378"/>
        <dbReference type="ChEBI" id="CHEBI:16526"/>
        <dbReference type="ChEBI" id="CHEBI:57262"/>
        <dbReference type="ChEBI" id="CHEBI:64612"/>
        <dbReference type="EC" id="4.1.1.65"/>
    </reaction>
</comment>
<reference evidence="13" key="1">
    <citation type="submission" date="2020-07" db="EMBL/GenBank/DDBJ databases">
        <title>Huge and variable diversity of episymbiotic CPR bacteria and DPANN archaea in groundwater ecosystems.</title>
        <authorList>
            <person name="He C.Y."/>
            <person name="Keren R."/>
            <person name="Whittaker M."/>
            <person name="Farag I.F."/>
            <person name="Doudna J."/>
            <person name="Cate J.H.D."/>
            <person name="Banfield J.F."/>
        </authorList>
    </citation>
    <scope>NUCLEOTIDE SEQUENCE</scope>
    <source>
        <strain evidence="13">NC_groundwater_763_Ag_S-0.2um_68_21</strain>
    </source>
</reference>
<keyword evidence="12" id="KW-1133">Transmembrane helix</keyword>
<evidence type="ECO:0000313" key="14">
    <source>
        <dbReference type="Proteomes" id="UP000782312"/>
    </source>
</evidence>
<keyword evidence="10 11" id="KW-0670">Pyruvate</keyword>
<dbReference type="PANTHER" id="PTHR35809">
    <property type="entry name" value="ARCHAETIDYLSERINE DECARBOXYLASE PROENZYME-RELATED"/>
    <property type="match status" value="1"/>
</dbReference>
<evidence type="ECO:0000256" key="1">
    <source>
        <dbReference type="ARBA" id="ARBA00022475"/>
    </source>
</evidence>
<keyword evidence="3 11" id="KW-0210">Decarboxylase</keyword>
<comment type="cofactor">
    <cofactor evidence="11">
        <name>pyruvate</name>
        <dbReference type="ChEBI" id="CHEBI:15361"/>
    </cofactor>
    <text evidence="11">Binds 1 pyruvoyl group covalently per subunit.</text>
</comment>
<sequence>MAEPKQARKRPPIAREGWGYLIAFTLLALISAYWEGWIWSAAFAAAALLIAGFFRDPERTPPREPGAVLAPADGRVVAVERLEGGGSAVAIFLSPLDVHINRSPVAGRILCAEHQRGRFLAAYNPECKDVNERNTLDIGTASGENFQVVQIAGVLARRIVTWCRVGDELEAGERFGLIQFGSRTDLHLPPGYAPCIEPGAKVRGGETIVARKRPHPG</sequence>
<feature type="modified residue" description="Pyruvic acid (Ser); by autocatalysis" evidence="11">
    <location>
        <position position="182"/>
    </location>
</feature>
<evidence type="ECO:0000256" key="10">
    <source>
        <dbReference type="ARBA" id="ARBA00023317"/>
    </source>
</evidence>
<comment type="PTM">
    <text evidence="11">Is synthesized initially as an inactive proenzyme. Formation of the active enzyme involves a self-maturation process in which the active site pyruvoyl group is generated from an internal serine residue via an autocatalytic post-translational modification. Two non-identical subunits are generated from the proenzyme in this reaction, and the pyruvate is formed at the N-terminus of the alpha chain, which is derived from the carboxyl end of the proenzyme. The post-translation cleavage follows an unusual pathway, termed non-hydrolytic serinolysis, in which the side chain hydroxyl group of the serine supplies its oxygen atom to form the C-terminus of the beta chain, while the remainder of the serine residue undergoes an oxidative deamination to produce ammonia and the pyruvoyl prosthetic group on the alpha chain.</text>
</comment>
<feature type="transmembrane region" description="Helical" evidence="12">
    <location>
        <begin position="12"/>
        <end position="30"/>
    </location>
</feature>
<dbReference type="NCBIfam" id="NF003685">
    <property type="entry name" value="PRK05305.2-5"/>
    <property type="match status" value="1"/>
</dbReference>
<feature type="site" description="Cleavage (non-hydrolytic); by autocatalysis" evidence="11">
    <location>
        <begin position="181"/>
        <end position="182"/>
    </location>
</feature>
<evidence type="ECO:0000256" key="5">
    <source>
        <dbReference type="ARBA" id="ARBA00023136"/>
    </source>
</evidence>
<dbReference type="HAMAP" id="MF_00664">
    <property type="entry name" value="PS_decarb_PSD_A"/>
    <property type="match status" value="1"/>
</dbReference>
<keyword evidence="6 11" id="KW-0865">Zymogen</keyword>
<dbReference type="AlphaFoldDB" id="A0A932I1I4"/>
<feature type="chain" id="PRO_5038188064" description="Phosphatidylserine decarboxylase alpha chain" evidence="11">
    <location>
        <begin position="182"/>
        <end position="217"/>
    </location>
</feature>
<dbReference type="EC" id="4.1.1.65" evidence="11"/>
<feature type="chain" id="PRO_5038188065" description="Phosphatidylserine decarboxylase beta chain" evidence="11">
    <location>
        <begin position="1"/>
        <end position="181"/>
    </location>
</feature>
<evidence type="ECO:0000256" key="2">
    <source>
        <dbReference type="ARBA" id="ARBA00022516"/>
    </source>
</evidence>
<evidence type="ECO:0000256" key="3">
    <source>
        <dbReference type="ARBA" id="ARBA00022793"/>
    </source>
</evidence>
<keyword evidence="5 11" id="KW-0472">Membrane</keyword>
<keyword evidence="8 11" id="KW-0456">Lyase</keyword>
<keyword evidence="12" id="KW-0812">Transmembrane</keyword>
<proteinExistence type="inferred from homology"/>
<dbReference type="Proteomes" id="UP000782312">
    <property type="component" value="Unassembled WGS sequence"/>
</dbReference>
<dbReference type="PANTHER" id="PTHR35809:SF1">
    <property type="entry name" value="ARCHAETIDYLSERINE DECARBOXYLASE PROENZYME-RELATED"/>
    <property type="match status" value="1"/>
</dbReference>
<keyword evidence="1 11" id="KW-1003">Cell membrane</keyword>
<evidence type="ECO:0000256" key="6">
    <source>
        <dbReference type="ARBA" id="ARBA00023145"/>
    </source>
</evidence>
<protein>
    <recommendedName>
        <fullName evidence="11">Phosphatidylserine decarboxylase proenzyme</fullName>
        <ecNumber evidence="11">4.1.1.65</ecNumber>
    </recommendedName>
    <component>
        <recommendedName>
            <fullName evidence="11">Phosphatidylserine decarboxylase alpha chain</fullName>
        </recommendedName>
    </component>
    <component>
        <recommendedName>
            <fullName evidence="11">Phosphatidylserine decarboxylase beta chain</fullName>
        </recommendedName>
    </component>
</protein>
<accession>A0A932I1I4</accession>
<evidence type="ECO:0000256" key="9">
    <source>
        <dbReference type="ARBA" id="ARBA00023264"/>
    </source>
</evidence>
<evidence type="ECO:0000256" key="12">
    <source>
        <dbReference type="SAM" id="Phobius"/>
    </source>
</evidence>
<gene>
    <name evidence="11" type="primary">psd</name>
    <name evidence="13" type="ORF">HYZ11_15410</name>
</gene>
<dbReference type="GO" id="GO:0006646">
    <property type="term" value="P:phosphatidylethanolamine biosynthetic process"/>
    <property type="evidence" value="ECO:0007669"/>
    <property type="project" value="UniProtKB-UniRule"/>
</dbReference>
<dbReference type="InterPro" id="IPR003817">
    <property type="entry name" value="PS_Dcarbxylase"/>
</dbReference>
<keyword evidence="9 11" id="KW-1208">Phospholipid metabolism</keyword>
<evidence type="ECO:0000256" key="8">
    <source>
        <dbReference type="ARBA" id="ARBA00023239"/>
    </source>
</evidence>
<organism evidence="13 14">
    <name type="scientific">Tectimicrobiota bacterium</name>
    <dbReference type="NCBI Taxonomy" id="2528274"/>
    <lineage>
        <taxon>Bacteria</taxon>
        <taxon>Pseudomonadati</taxon>
        <taxon>Nitrospinota/Tectimicrobiota group</taxon>
        <taxon>Candidatus Tectimicrobiota</taxon>
    </lineage>
</organism>
<feature type="active site" description="Schiff-base intermediate with substrate; via pyruvic acid" evidence="11">
    <location>
        <position position="182"/>
    </location>
</feature>
<keyword evidence="4 11" id="KW-0443">Lipid metabolism</keyword>
<dbReference type="GO" id="GO:0005886">
    <property type="term" value="C:plasma membrane"/>
    <property type="evidence" value="ECO:0007669"/>
    <property type="project" value="UniProtKB-SubCell"/>
</dbReference>
<name>A0A932I1I4_UNCTE</name>
<comment type="subcellular location">
    <subcellularLocation>
        <location evidence="11">Cell membrane</location>
        <topology evidence="11">Peripheral membrane protein</topology>
    </subcellularLocation>
</comment>
<dbReference type="GO" id="GO:0004609">
    <property type="term" value="F:phosphatidylserine decarboxylase activity"/>
    <property type="evidence" value="ECO:0007669"/>
    <property type="project" value="UniProtKB-UniRule"/>
</dbReference>
<evidence type="ECO:0000256" key="7">
    <source>
        <dbReference type="ARBA" id="ARBA00023209"/>
    </source>
</evidence>
<dbReference type="InterPro" id="IPR033175">
    <property type="entry name" value="PSD-A"/>
</dbReference>
<comment type="function">
    <text evidence="11">Catalyzes the formation of phosphatidylethanolamine (PtdEtn) from phosphatidylserine (PtdSer).</text>
</comment>
<evidence type="ECO:0000313" key="13">
    <source>
        <dbReference type="EMBL" id="MBI3128993.1"/>
    </source>
</evidence>
<keyword evidence="7 11" id="KW-0594">Phospholipid biosynthesis</keyword>
<comment type="similarity">
    <text evidence="11">Belongs to the phosphatidylserine decarboxylase family. PSD-A subfamily.</text>
</comment>
<evidence type="ECO:0000256" key="4">
    <source>
        <dbReference type="ARBA" id="ARBA00023098"/>
    </source>
</evidence>
<dbReference type="EMBL" id="JACPUR010000037">
    <property type="protein sequence ID" value="MBI3128993.1"/>
    <property type="molecule type" value="Genomic_DNA"/>
</dbReference>
<dbReference type="Pfam" id="PF02666">
    <property type="entry name" value="PS_Dcarbxylase"/>
    <property type="match status" value="1"/>
</dbReference>
<comment type="caution">
    <text evidence="13">The sequence shown here is derived from an EMBL/GenBank/DDBJ whole genome shotgun (WGS) entry which is preliminary data.</text>
</comment>
<comment type="subunit">
    <text evidence="11">Heterodimer of a large membrane-associated beta subunit and a small pyruvoyl-containing alpha subunit.</text>
</comment>
<comment type="pathway">
    <text evidence="11">Phospholipid metabolism; phosphatidylethanolamine biosynthesis; phosphatidylethanolamine from CDP-diacylglycerol: step 2/2.</text>
</comment>
<evidence type="ECO:0000256" key="11">
    <source>
        <dbReference type="HAMAP-Rule" id="MF_00664"/>
    </source>
</evidence>
<keyword evidence="2 11" id="KW-0444">Lipid biosynthesis</keyword>